<dbReference type="AlphaFoldDB" id="A0A1M6Y557"/>
<dbReference type="PANTHER" id="PTHR34406">
    <property type="entry name" value="PROTEIN YCEI"/>
    <property type="match status" value="1"/>
</dbReference>
<dbReference type="RefSeq" id="WP_072880774.1">
    <property type="nucleotide sequence ID" value="NZ_FOKU01000005.1"/>
</dbReference>
<dbReference type="EMBL" id="FOKU01000005">
    <property type="protein sequence ID" value="SFC05621.1"/>
    <property type="molecule type" value="Genomic_DNA"/>
</dbReference>
<dbReference type="EMBL" id="FRAT01000007">
    <property type="protein sequence ID" value="SHL13308.1"/>
    <property type="molecule type" value="Genomic_DNA"/>
</dbReference>
<evidence type="ECO:0000313" key="5">
    <source>
        <dbReference type="Proteomes" id="UP000184031"/>
    </source>
</evidence>
<feature type="domain" description="Lipid/polyisoprenoid-binding YceI-like" evidence="2">
    <location>
        <begin position="21"/>
        <end position="184"/>
    </location>
</feature>
<sequence length="186" mass="20286">MKKTIIALALLTGLFATAQSSWKLDKSHSKVGFAITHLMISEVEGHFSEFDITATASDTFGDAEFMVDIKTTSIDTDNGRRDDHLRSADFFDAETYPSITFKSNGYEKTGEKTFKLTGDLTMHGVTKPVTLEGKVNGVITDQRSQKLKAGLKLTGTINRLDFGVGGETASLGNEVDLNINLEMAQQ</sequence>
<gene>
    <name evidence="3" type="ORF">SAMN04487891_105129</name>
    <name evidence="4" type="ORF">SAMN05216293_2730</name>
</gene>
<dbReference type="OrthoDB" id="9811006at2"/>
<evidence type="ECO:0000313" key="4">
    <source>
        <dbReference type="EMBL" id="SHL13308.1"/>
    </source>
</evidence>
<keyword evidence="1" id="KW-0732">Signal</keyword>
<evidence type="ECO:0000313" key="3">
    <source>
        <dbReference type="EMBL" id="SFC05621.1"/>
    </source>
</evidence>
<evidence type="ECO:0000256" key="1">
    <source>
        <dbReference type="SAM" id="SignalP"/>
    </source>
</evidence>
<dbReference type="Proteomes" id="UP000198940">
    <property type="component" value="Unassembled WGS sequence"/>
</dbReference>
<accession>A0A1M6Y557</accession>
<feature type="signal peptide" evidence="1">
    <location>
        <begin position="1"/>
        <end position="18"/>
    </location>
</feature>
<dbReference type="Proteomes" id="UP000184031">
    <property type="component" value="Unassembled WGS sequence"/>
</dbReference>
<evidence type="ECO:0000313" key="6">
    <source>
        <dbReference type="Proteomes" id="UP000198940"/>
    </source>
</evidence>
<protein>
    <submittedName>
        <fullName evidence="4">Polyisoprenoid-binding protein YceI</fullName>
    </submittedName>
</protein>
<evidence type="ECO:0000259" key="2">
    <source>
        <dbReference type="SMART" id="SM00867"/>
    </source>
</evidence>
<keyword evidence="6" id="KW-1185">Reference proteome</keyword>
<feature type="chain" id="PRO_5009922721" evidence="1">
    <location>
        <begin position="19"/>
        <end position="186"/>
    </location>
</feature>
<dbReference type="STRING" id="1055723.SAMN05216293_2730"/>
<dbReference type="Gene3D" id="2.40.128.110">
    <property type="entry name" value="Lipid/polyisoprenoid-binding, YceI-like"/>
    <property type="match status" value="1"/>
</dbReference>
<organism evidence="4 5">
    <name type="scientific">Flagellimonas taeanensis</name>
    <dbReference type="NCBI Taxonomy" id="1005926"/>
    <lineage>
        <taxon>Bacteria</taxon>
        <taxon>Pseudomonadati</taxon>
        <taxon>Bacteroidota</taxon>
        <taxon>Flavobacteriia</taxon>
        <taxon>Flavobacteriales</taxon>
        <taxon>Flavobacteriaceae</taxon>
        <taxon>Flagellimonas</taxon>
    </lineage>
</organism>
<proteinExistence type="predicted"/>
<dbReference type="PANTHER" id="PTHR34406:SF1">
    <property type="entry name" value="PROTEIN YCEI"/>
    <property type="match status" value="1"/>
</dbReference>
<dbReference type="InterPro" id="IPR007372">
    <property type="entry name" value="Lipid/polyisoprenoid-bd_YceI"/>
</dbReference>
<reference evidence="4 5" key="1">
    <citation type="submission" date="2016-11" db="EMBL/GenBank/DDBJ databases">
        <authorList>
            <person name="Varghese N."/>
            <person name="Submissions S."/>
        </authorList>
    </citation>
    <scope>NUCLEOTIDE SEQUENCE [LARGE SCALE GENOMIC DNA]</scope>
    <source>
        <strain evidence="4 5">CGMCC 1.12174</strain>
        <strain evidence="3 6">DSM 26351</strain>
    </source>
</reference>
<dbReference type="InterPro" id="IPR036761">
    <property type="entry name" value="TTHA0802/YceI-like_sf"/>
</dbReference>
<dbReference type="Pfam" id="PF04264">
    <property type="entry name" value="YceI"/>
    <property type="match status" value="1"/>
</dbReference>
<name>A0A1M6Y557_9FLAO</name>
<dbReference type="SMART" id="SM00867">
    <property type="entry name" value="YceI"/>
    <property type="match status" value="1"/>
</dbReference>
<comment type="caution">
    <text evidence="4">The sequence shown here is derived from an EMBL/GenBank/DDBJ whole genome shotgun (WGS) entry which is preliminary data.</text>
</comment>
<dbReference type="SUPFAM" id="SSF101874">
    <property type="entry name" value="YceI-like"/>
    <property type="match status" value="1"/>
</dbReference>